<keyword evidence="2" id="KW-0670">Pyruvate</keyword>
<dbReference type="EMBL" id="CP035494">
    <property type="protein sequence ID" value="QAY61709.1"/>
    <property type="molecule type" value="Genomic_DNA"/>
</dbReference>
<dbReference type="Proteomes" id="UP000293995">
    <property type="component" value="Chromosome"/>
</dbReference>
<reference evidence="2 3" key="1">
    <citation type="submission" date="2019-01" db="EMBL/GenBank/DDBJ databases">
        <title>Genome sequencing of strain DFW100M-13.</title>
        <authorList>
            <person name="Heo J."/>
            <person name="Kim S.-J."/>
            <person name="Kim J.-S."/>
            <person name="Hong S.-B."/>
            <person name="Kwon S.-W."/>
        </authorList>
    </citation>
    <scope>NUCLEOTIDE SEQUENCE [LARGE SCALE GENOMIC DNA]</scope>
    <source>
        <strain evidence="2 3">DFW100M-13</strain>
    </source>
</reference>
<dbReference type="GO" id="GO:0006094">
    <property type="term" value="P:gluconeogenesis"/>
    <property type="evidence" value="ECO:0007669"/>
    <property type="project" value="TreeGrafter"/>
</dbReference>
<gene>
    <name evidence="2" type="ORF">ET475_04470</name>
</gene>
<evidence type="ECO:0000313" key="3">
    <source>
        <dbReference type="Proteomes" id="UP000293995"/>
    </source>
</evidence>
<name>A0A4P6EKB7_9MICO</name>
<dbReference type="PROSITE" id="PS50991">
    <property type="entry name" value="PYR_CT"/>
    <property type="match status" value="1"/>
</dbReference>
<organism evidence="2 3">
    <name type="scientific">Microbacterium protaetiae</name>
    <dbReference type="NCBI Taxonomy" id="2509458"/>
    <lineage>
        <taxon>Bacteria</taxon>
        <taxon>Bacillati</taxon>
        <taxon>Actinomycetota</taxon>
        <taxon>Actinomycetes</taxon>
        <taxon>Micrococcales</taxon>
        <taxon>Microbacteriaceae</taxon>
        <taxon>Microbacterium</taxon>
    </lineage>
</organism>
<dbReference type="RefSeq" id="WP_129393660.1">
    <property type="nucleotide sequence ID" value="NZ_CP035494.1"/>
</dbReference>
<dbReference type="SUPFAM" id="SSF51569">
    <property type="entry name" value="Aldolase"/>
    <property type="match status" value="1"/>
</dbReference>
<dbReference type="PANTHER" id="PTHR43778:SF2">
    <property type="entry name" value="PYRUVATE CARBOXYLASE, MITOCHONDRIAL"/>
    <property type="match status" value="1"/>
</dbReference>
<proteinExistence type="predicted"/>
<sequence length="487" mass="53390">MANISLVDVSLRDGNQSLWGATGVTNRLAASVAPAMNRVGYRAIEMFSSTTMATAVRFGAEDPWKRIRAVRAAAPDVTLGFLTTGKRFITFGRTPDNLFELAFDLLRRNGVTRLWVIDPMHNMQDTIRTAEMAKRVGFEEVVGGLCYSISPVHTDEYYLAKIAELDASDAIDSVYFKDPAGLLTPDRVRDLVPRLRGQLTRTPFREMHTHASTGLAPVTLLEAADQGMDILHTALPPLAYGNSHSSGIRVAENLRARGHTVDVDDDAMREASAILTRHAKLHRLPVGVPAEYEEAYYRHNIPGGVMSTLERQLAEIGKKDLLQAVIEESVQVRRDLGWPIVVTPFAQYIVTQATLNILTGERYAQISDEVIDLLLGDFGPLPGDIDPGLLDRANASSRARRRGEPTPEAPSLTELRERFGRDTSDEDLLLRAVMPSTQVDAMVAKREAGPAQSLRDVLAAFEAGPKLTAFSFTTGDTRVSVTRNGAS</sequence>
<dbReference type="InterPro" id="IPR013785">
    <property type="entry name" value="Aldolase_TIM"/>
</dbReference>
<dbReference type="SUPFAM" id="SSF89000">
    <property type="entry name" value="post-HMGL domain-like"/>
    <property type="match status" value="1"/>
</dbReference>
<feature type="domain" description="Pyruvate carboxyltransferase" evidence="1">
    <location>
        <begin position="4"/>
        <end position="269"/>
    </location>
</feature>
<accession>A0A4P6EKB7</accession>
<dbReference type="InterPro" id="IPR000891">
    <property type="entry name" value="PYR_CT"/>
</dbReference>
<dbReference type="KEGG" id="mprt:ET475_04470"/>
<dbReference type="GO" id="GO:0004736">
    <property type="term" value="F:pyruvate carboxylase activity"/>
    <property type="evidence" value="ECO:0007669"/>
    <property type="project" value="TreeGrafter"/>
</dbReference>
<dbReference type="InterPro" id="IPR003379">
    <property type="entry name" value="Carboxylase_cons_dom"/>
</dbReference>
<dbReference type="GO" id="GO:0005737">
    <property type="term" value="C:cytoplasm"/>
    <property type="evidence" value="ECO:0007669"/>
    <property type="project" value="TreeGrafter"/>
</dbReference>
<dbReference type="Pfam" id="PF00682">
    <property type="entry name" value="HMGL-like"/>
    <property type="match status" value="1"/>
</dbReference>
<dbReference type="CDD" id="cd07937">
    <property type="entry name" value="DRE_TIM_PC_TC_5S"/>
    <property type="match status" value="1"/>
</dbReference>
<dbReference type="Gene3D" id="3.20.20.70">
    <property type="entry name" value="Aldolase class I"/>
    <property type="match status" value="1"/>
</dbReference>
<protein>
    <submittedName>
        <fullName evidence="2">Pyruvate/oxaloacetate carboxyltransferase</fullName>
    </submittedName>
</protein>
<evidence type="ECO:0000259" key="1">
    <source>
        <dbReference type="PROSITE" id="PS50991"/>
    </source>
</evidence>
<dbReference type="GO" id="GO:0016740">
    <property type="term" value="F:transferase activity"/>
    <property type="evidence" value="ECO:0007669"/>
    <property type="project" value="UniProtKB-KW"/>
</dbReference>
<dbReference type="InterPro" id="IPR055268">
    <property type="entry name" value="PCB-like"/>
</dbReference>
<dbReference type="OrthoDB" id="9760256at2"/>
<dbReference type="AlphaFoldDB" id="A0A4P6EKB7"/>
<dbReference type="Pfam" id="PF02436">
    <property type="entry name" value="PYC_OADA"/>
    <property type="match status" value="1"/>
</dbReference>
<evidence type="ECO:0000313" key="2">
    <source>
        <dbReference type="EMBL" id="QAY61709.1"/>
    </source>
</evidence>
<keyword evidence="3" id="KW-1185">Reference proteome</keyword>
<keyword evidence="2" id="KW-0808">Transferase</keyword>
<dbReference type="PANTHER" id="PTHR43778">
    <property type="entry name" value="PYRUVATE CARBOXYLASE"/>
    <property type="match status" value="1"/>
</dbReference>